<dbReference type="KEGG" id="gfo:GFO_3174"/>
<sequence length="168" mass="19605">MLYFGRALGLAPFLVYCNMEKIVIGRVDKADFPALRLNDIAIKIDTGAYTSSIHCENIVEKEDALHCTFLDDEHPLYNKKEFVFENYDIVFVRSSNGIIQKRYMVQSNIKLFNKIFKISLSLSDRQEMRYPVLIGRKFLTKKFIVDTELLEVSFNHKLDEDKNTIQKP</sequence>
<dbReference type="SUPFAM" id="SSF50630">
    <property type="entry name" value="Acid proteases"/>
    <property type="match status" value="1"/>
</dbReference>
<evidence type="ECO:0000259" key="1">
    <source>
        <dbReference type="Pfam" id="PF05618"/>
    </source>
</evidence>
<evidence type="ECO:0000313" key="3">
    <source>
        <dbReference type="Proteomes" id="UP000000755"/>
    </source>
</evidence>
<proteinExistence type="predicted"/>
<protein>
    <submittedName>
        <fullName evidence="2">Protein containg DUF785</fullName>
    </submittedName>
</protein>
<dbReference type="STRING" id="411154.GFO_3174"/>
<dbReference type="EMBL" id="CU207366">
    <property type="protein sequence ID" value="CAL68118.1"/>
    <property type="molecule type" value="Genomic_DNA"/>
</dbReference>
<dbReference type="eggNOG" id="COG4067">
    <property type="taxonomic scope" value="Bacteria"/>
</dbReference>
<dbReference type="HOGENOM" id="CLU_099424_1_0_10"/>
<evidence type="ECO:0000313" key="2">
    <source>
        <dbReference type="EMBL" id="CAL68118.1"/>
    </source>
</evidence>
<dbReference type="Pfam" id="PF05618">
    <property type="entry name" value="Zn_protease"/>
    <property type="match status" value="1"/>
</dbReference>
<dbReference type="PANTHER" id="PTHR38037">
    <property type="entry name" value="ZN_PROTEASE DOMAIN-CONTAINING PROTEIN"/>
    <property type="match status" value="1"/>
</dbReference>
<accession>A0M673</accession>
<organism evidence="2 3">
    <name type="scientific">Christiangramia forsetii (strain DSM 17595 / CGMCC 1.15422 / KT0803)</name>
    <name type="common">Gramella forsetii</name>
    <dbReference type="NCBI Taxonomy" id="411154"/>
    <lineage>
        <taxon>Bacteria</taxon>
        <taxon>Pseudomonadati</taxon>
        <taxon>Bacteroidota</taxon>
        <taxon>Flavobacteriia</taxon>
        <taxon>Flavobacteriales</taxon>
        <taxon>Flavobacteriaceae</taxon>
        <taxon>Christiangramia</taxon>
    </lineage>
</organism>
<feature type="domain" description="Retropepsin-like aspartic endopeptidase" evidence="1">
    <location>
        <begin position="24"/>
        <end position="149"/>
    </location>
</feature>
<name>A0M673_CHRFK</name>
<dbReference type="InterPro" id="IPR021109">
    <property type="entry name" value="Peptidase_aspartic_dom_sf"/>
</dbReference>
<dbReference type="Proteomes" id="UP000000755">
    <property type="component" value="Chromosome"/>
</dbReference>
<dbReference type="Gene3D" id="2.40.70.10">
    <property type="entry name" value="Acid Proteases"/>
    <property type="match status" value="1"/>
</dbReference>
<dbReference type="PANTHER" id="PTHR38037:SF2">
    <property type="entry name" value="ATP-DEPENDENT ZINC PROTEASE DOMAIN-CONTAINING PROTEIN-RELATED"/>
    <property type="match status" value="1"/>
</dbReference>
<gene>
    <name evidence="2" type="ordered locus">GFO_3174</name>
</gene>
<dbReference type="InterPro" id="IPR008503">
    <property type="entry name" value="Asp_endopeptidase"/>
</dbReference>
<dbReference type="AlphaFoldDB" id="A0M673"/>
<reference evidence="2 3" key="1">
    <citation type="journal article" date="2006" name="Environ. Microbiol.">
        <title>Whole genome analysis of the marine Bacteroidetes'Gramella forsetii' reveals adaptations to degradation of polymeric organic matter.</title>
        <authorList>
            <person name="Bauer M."/>
            <person name="Kube M."/>
            <person name="Teeling H."/>
            <person name="Richter M."/>
            <person name="Lombardot T."/>
            <person name="Allers E."/>
            <person name="Wuerdemann C.A."/>
            <person name="Quast C."/>
            <person name="Kuhl H."/>
            <person name="Knaust F."/>
            <person name="Woebken D."/>
            <person name="Bischof K."/>
            <person name="Mussmann M."/>
            <person name="Choudhuri J.V."/>
            <person name="Meyer F."/>
            <person name="Reinhardt R."/>
            <person name="Amann R.I."/>
            <person name="Gloeckner F.O."/>
        </authorList>
    </citation>
    <scope>NUCLEOTIDE SEQUENCE [LARGE SCALE GENOMIC DNA]</scope>
    <source>
        <strain evidence="2 3">KT0803</strain>
    </source>
</reference>